<keyword evidence="1" id="KW-0472">Membrane</keyword>
<evidence type="ECO:0000313" key="2">
    <source>
        <dbReference type="EMBL" id="MFD2027582.1"/>
    </source>
</evidence>
<evidence type="ECO:0000256" key="1">
    <source>
        <dbReference type="SAM" id="Phobius"/>
    </source>
</evidence>
<dbReference type="Pfam" id="PF19545">
    <property type="entry name" value="DUF6069"/>
    <property type="match status" value="1"/>
</dbReference>
<gene>
    <name evidence="2" type="ORF">ACFSL2_18920</name>
</gene>
<sequence>MTENSAARRRWPAWAVPFVAAAAAVAVWLVGAALGVDVEARTGASTQSVTVVAVLVAALVVGLAGWGVRVMIGRLARGGGEVAWLVLCGLVLLGSLVGAASGTTPEAIAILMAEHVVVGFVVALGLRQGPGGASRTA</sequence>
<evidence type="ECO:0000313" key="3">
    <source>
        <dbReference type="Proteomes" id="UP001597338"/>
    </source>
</evidence>
<dbReference type="InterPro" id="IPR045713">
    <property type="entry name" value="DUF6069"/>
</dbReference>
<comment type="caution">
    <text evidence="2">The sequence shown here is derived from an EMBL/GenBank/DDBJ whole genome shotgun (WGS) entry which is preliminary data.</text>
</comment>
<keyword evidence="3" id="KW-1185">Reference proteome</keyword>
<reference evidence="3" key="1">
    <citation type="journal article" date="2019" name="Int. J. Syst. Evol. Microbiol.">
        <title>The Global Catalogue of Microorganisms (GCM) 10K type strain sequencing project: providing services to taxonomists for standard genome sequencing and annotation.</title>
        <authorList>
            <consortium name="The Broad Institute Genomics Platform"/>
            <consortium name="The Broad Institute Genome Sequencing Center for Infectious Disease"/>
            <person name="Wu L."/>
            <person name="Ma J."/>
        </authorList>
    </citation>
    <scope>NUCLEOTIDE SEQUENCE [LARGE SCALE GENOMIC DNA]</scope>
    <source>
        <strain evidence="3">CCM 7043</strain>
    </source>
</reference>
<protein>
    <submittedName>
        <fullName evidence="2">DUF6069 family protein</fullName>
    </submittedName>
</protein>
<organism evidence="2 3">
    <name type="scientific">Promicromonospora aerolata</name>
    <dbReference type="NCBI Taxonomy" id="195749"/>
    <lineage>
        <taxon>Bacteria</taxon>
        <taxon>Bacillati</taxon>
        <taxon>Actinomycetota</taxon>
        <taxon>Actinomycetes</taxon>
        <taxon>Micrococcales</taxon>
        <taxon>Promicromonosporaceae</taxon>
        <taxon>Promicromonospora</taxon>
    </lineage>
</organism>
<keyword evidence="1" id="KW-1133">Transmembrane helix</keyword>
<feature type="transmembrane region" description="Helical" evidence="1">
    <location>
        <begin position="48"/>
        <end position="70"/>
    </location>
</feature>
<keyword evidence="1" id="KW-0812">Transmembrane</keyword>
<dbReference type="EMBL" id="JBHUHF010000001">
    <property type="protein sequence ID" value="MFD2027582.1"/>
    <property type="molecule type" value="Genomic_DNA"/>
</dbReference>
<accession>A0ABW4VFU3</accession>
<feature type="transmembrane region" description="Helical" evidence="1">
    <location>
        <begin position="82"/>
        <end position="101"/>
    </location>
</feature>
<name>A0ABW4VFU3_9MICO</name>
<proteinExistence type="predicted"/>
<feature type="transmembrane region" description="Helical" evidence="1">
    <location>
        <begin position="107"/>
        <end position="126"/>
    </location>
</feature>
<dbReference type="Proteomes" id="UP001597338">
    <property type="component" value="Unassembled WGS sequence"/>
</dbReference>
<dbReference type="RefSeq" id="WP_377199317.1">
    <property type="nucleotide sequence ID" value="NZ_JBHUHF010000001.1"/>
</dbReference>
<feature type="transmembrane region" description="Helical" evidence="1">
    <location>
        <begin position="12"/>
        <end position="36"/>
    </location>
</feature>